<keyword evidence="3" id="KW-0862">Zinc</keyword>
<dbReference type="InterPro" id="IPR010666">
    <property type="entry name" value="Znf_GRF"/>
</dbReference>
<reference evidence="6 7" key="1">
    <citation type="submission" date="2024-01" db="EMBL/GenBank/DDBJ databases">
        <title>The genomes of 5 underutilized Papilionoideae crops provide insights into root nodulation and disease resistanc.</title>
        <authorList>
            <person name="Yuan L."/>
        </authorList>
    </citation>
    <scope>NUCLEOTIDE SEQUENCE [LARGE SCALE GENOMIC DNA]</scope>
    <source>
        <strain evidence="6">ZHUSHIDOU_FW_LH</strain>
        <tissue evidence="6">Leaf</tissue>
    </source>
</reference>
<dbReference type="GO" id="GO:0008270">
    <property type="term" value="F:zinc ion binding"/>
    <property type="evidence" value="ECO:0007669"/>
    <property type="project" value="UniProtKB-KW"/>
</dbReference>
<accession>A0AAN9IMB6</accession>
<name>A0AAN9IMB6_CROPI</name>
<protein>
    <recommendedName>
        <fullName evidence="5">GRF-type domain-containing protein</fullName>
    </recommendedName>
</protein>
<keyword evidence="7" id="KW-1185">Reference proteome</keyword>
<proteinExistence type="predicted"/>
<sequence length="74" mass="8617">MAATTSTHSSSPSYFTAKDVSTEGFTCDCGPLKLYTSHTVENPGRRFWRCPKWRDKESTCKYFEWEDELNLDIR</sequence>
<keyword evidence="1" id="KW-0479">Metal-binding</keyword>
<keyword evidence="2 4" id="KW-0863">Zinc-finger</keyword>
<evidence type="ECO:0000256" key="1">
    <source>
        <dbReference type="ARBA" id="ARBA00022723"/>
    </source>
</evidence>
<evidence type="ECO:0000313" key="6">
    <source>
        <dbReference type="EMBL" id="KAK7282571.1"/>
    </source>
</evidence>
<evidence type="ECO:0000256" key="2">
    <source>
        <dbReference type="ARBA" id="ARBA00022771"/>
    </source>
</evidence>
<organism evidence="6 7">
    <name type="scientific">Crotalaria pallida</name>
    <name type="common">Smooth rattlebox</name>
    <name type="synonym">Crotalaria striata</name>
    <dbReference type="NCBI Taxonomy" id="3830"/>
    <lineage>
        <taxon>Eukaryota</taxon>
        <taxon>Viridiplantae</taxon>
        <taxon>Streptophyta</taxon>
        <taxon>Embryophyta</taxon>
        <taxon>Tracheophyta</taxon>
        <taxon>Spermatophyta</taxon>
        <taxon>Magnoliopsida</taxon>
        <taxon>eudicotyledons</taxon>
        <taxon>Gunneridae</taxon>
        <taxon>Pentapetalae</taxon>
        <taxon>rosids</taxon>
        <taxon>fabids</taxon>
        <taxon>Fabales</taxon>
        <taxon>Fabaceae</taxon>
        <taxon>Papilionoideae</taxon>
        <taxon>50 kb inversion clade</taxon>
        <taxon>genistoids sensu lato</taxon>
        <taxon>core genistoids</taxon>
        <taxon>Crotalarieae</taxon>
        <taxon>Crotalaria</taxon>
    </lineage>
</organism>
<dbReference type="Proteomes" id="UP001372338">
    <property type="component" value="Unassembled WGS sequence"/>
</dbReference>
<dbReference type="PROSITE" id="PS51999">
    <property type="entry name" value="ZF_GRF"/>
    <property type="match status" value="1"/>
</dbReference>
<evidence type="ECO:0000256" key="4">
    <source>
        <dbReference type="PROSITE-ProRule" id="PRU01343"/>
    </source>
</evidence>
<dbReference type="PANTHER" id="PTHR33248">
    <property type="entry name" value="ZINC ION-BINDING PROTEIN"/>
    <property type="match status" value="1"/>
</dbReference>
<evidence type="ECO:0000259" key="5">
    <source>
        <dbReference type="PROSITE" id="PS51999"/>
    </source>
</evidence>
<evidence type="ECO:0000313" key="7">
    <source>
        <dbReference type="Proteomes" id="UP001372338"/>
    </source>
</evidence>
<evidence type="ECO:0000256" key="3">
    <source>
        <dbReference type="ARBA" id="ARBA00022833"/>
    </source>
</evidence>
<gene>
    <name evidence="6" type="ORF">RIF29_11468</name>
</gene>
<feature type="domain" description="GRF-type" evidence="5">
    <location>
        <begin position="27"/>
        <end position="69"/>
    </location>
</feature>
<dbReference type="AlphaFoldDB" id="A0AAN9IMB6"/>
<comment type="caution">
    <text evidence="6">The sequence shown here is derived from an EMBL/GenBank/DDBJ whole genome shotgun (WGS) entry which is preliminary data.</text>
</comment>
<dbReference type="EMBL" id="JAYWIO010000002">
    <property type="protein sequence ID" value="KAK7282571.1"/>
    <property type="molecule type" value="Genomic_DNA"/>
</dbReference>
<dbReference type="Pfam" id="PF06839">
    <property type="entry name" value="Zn_ribbon_GRF"/>
    <property type="match status" value="1"/>
</dbReference>